<feature type="compositionally biased region" description="Low complexity" evidence="2">
    <location>
        <begin position="1"/>
        <end position="11"/>
    </location>
</feature>
<gene>
    <name evidence="3" type="ORF">M427DRAFT_76044</name>
</gene>
<accession>A0A138ZWX5</accession>
<feature type="compositionally biased region" description="Pro residues" evidence="2">
    <location>
        <begin position="12"/>
        <end position="22"/>
    </location>
</feature>
<dbReference type="Gene3D" id="1.25.10.10">
    <property type="entry name" value="Leucine-rich Repeat Variant"/>
    <property type="match status" value="2"/>
</dbReference>
<reference evidence="3 4" key="1">
    <citation type="journal article" date="2015" name="Genome Biol. Evol.">
        <title>Phylogenomic analyses indicate that early fungi evolved digesting cell walls of algal ancestors of land plants.</title>
        <authorList>
            <person name="Chang Y."/>
            <person name="Wang S."/>
            <person name="Sekimoto S."/>
            <person name="Aerts A.L."/>
            <person name="Choi C."/>
            <person name="Clum A."/>
            <person name="LaButti K.M."/>
            <person name="Lindquist E.A."/>
            <person name="Yee Ngan C."/>
            <person name="Ohm R.A."/>
            <person name="Salamov A.A."/>
            <person name="Grigoriev I.V."/>
            <person name="Spatafora J.W."/>
            <person name="Berbee M.L."/>
        </authorList>
    </citation>
    <scope>NUCLEOTIDE SEQUENCE [LARGE SCALE GENOMIC DNA]</scope>
    <source>
        <strain evidence="3 4">JEL478</strain>
    </source>
</reference>
<protein>
    <submittedName>
        <fullName evidence="3">ARM repeat-containing protein</fullName>
    </submittedName>
</protein>
<evidence type="ECO:0000313" key="4">
    <source>
        <dbReference type="Proteomes" id="UP000070544"/>
    </source>
</evidence>
<dbReference type="OrthoDB" id="409644at2759"/>
<dbReference type="PROSITE" id="PS50176">
    <property type="entry name" value="ARM_REPEAT"/>
    <property type="match status" value="1"/>
</dbReference>
<evidence type="ECO:0000256" key="2">
    <source>
        <dbReference type="SAM" id="MobiDB-lite"/>
    </source>
</evidence>
<evidence type="ECO:0000313" key="3">
    <source>
        <dbReference type="EMBL" id="KXS09012.1"/>
    </source>
</evidence>
<feature type="region of interest" description="Disordered" evidence="2">
    <location>
        <begin position="252"/>
        <end position="316"/>
    </location>
</feature>
<name>A0A138ZWX5_GONPJ</name>
<dbReference type="AlphaFoldDB" id="A0A138ZWX5"/>
<dbReference type="Proteomes" id="UP000070544">
    <property type="component" value="Unassembled WGS sequence"/>
</dbReference>
<dbReference type="Pfam" id="PF00514">
    <property type="entry name" value="Arm"/>
    <property type="match status" value="1"/>
</dbReference>
<feature type="repeat" description="ARM" evidence="1">
    <location>
        <begin position="368"/>
        <end position="410"/>
    </location>
</feature>
<feature type="region of interest" description="Disordered" evidence="2">
    <location>
        <begin position="1"/>
        <end position="93"/>
    </location>
</feature>
<evidence type="ECO:0000256" key="1">
    <source>
        <dbReference type="PROSITE-ProRule" id="PRU00259"/>
    </source>
</evidence>
<dbReference type="InterPro" id="IPR011989">
    <property type="entry name" value="ARM-like"/>
</dbReference>
<dbReference type="SUPFAM" id="SSF48371">
    <property type="entry name" value="ARM repeat"/>
    <property type="match status" value="1"/>
</dbReference>
<dbReference type="PANTHER" id="PTHR15599:SF1">
    <property type="entry name" value="RADIAL SPOKE HEAD 14 HOMOLOG"/>
    <property type="match status" value="1"/>
</dbReference>
<keyword evidence="4" id="KW-1185">Reference proteome</keyword>
<feature type="compositionally biased region" description="Polar residues" evidence="2">
    <location>
        <begin position="260"/>
        <end position="288"/>
    </location>
</feature>
<dbReference type="OMA" id="VWQHDVI"/>
<proteinExistence type="predicted"/>
<feature type="compositionally biased region" description="Basic and acidic residues" evidence="2">
    <location>
        <begin position="38"/>
        <end position="59"/>
    </location>
</feature>
<dbReference type="PANTHER" id="PTHR15599">
    <property type="entry name" value="RTDR1"/>
    <property type="match status" value="1"/>
</dbReference>
<sequence length="481" mass="50812">MTDTASDLTSLPPLPSSNPPDEPAGDPRAAGDGGGAEGAHKDKTLRAETGPKLEIDPARQEVAYGRRAVPKGECTAKHAKRTTSAEEGAYAAKRGRGFENPRISTLSDPSPAASLSALTILSTLLHHPAHLSSALCASLLPSLAPLLASPDPATRLLAARACVTVCGQAVGRAAVAEGAVGGLKKLAVEDEDGSVREAAYEAVRRVSGEKHGVESLLRHAMLRPLVSRLRTETLAVQHLALHTLYNILRTGVPPKRAPTNPGSALSPTSASPQTLTAPADTTDTSSPDQLVPATSTSDPAPTSAFPPAPTLRPDVIPDDALDPAVGLVATLRDLARQGMPEVVKVWSCRCIMMLSFFPDGKRLAVKENLLKPLIALLRDRRSEVRAAAAGSIMSITVDVEAKKQMVRENALPLLVDLLSGADRNEEALLNACRCIANCAEDYRGRFQLSSCLKKLEELKGHPNTQLGDAAKRAIEVITWRP</sequence>
<dbReference type="InterPro" id="IPR016024">
    <property type="entry name" value="ARM-type_fold"/>
</dbReference>
<dbReference type="InterPro" id="IPR042856">
    <property type="entry name" value="RSP14"/>
</dbReference>
<dbReference type="SMART" id="SM00185">
    <property type="entry name" value="ARM"/>
    <property type="match status" value="3"/>
</dbReference>
<dbReference type="InterPro" id="IPR000225">
    <property type="entry name" value="Armadillo"/>
</dbReference>
<dbReference type="EMBL" id="KQ965899">
    <property type="protein sequence ID" value="KXS09012.1"/>
    <property type="molecule type" value="Genomic_DNA"/>
</dbReference>
<organism evidence="3 4">
    <name type="scientific">Gonapodya prolifera (strain JEL478)</name>
    <name type="common">Monoblepharis prolifera</name>
    <dbReference type="NCBI Taxonomy" id="1344416"/>
    <lineage>
        <taxon>Eukaryota</taxon>
        <taxon>Fungi</taxon>
        <taxon>Fungi incertae sedis</taxon>
        <taxon>Chytridiomycota</taxon>
        <taxon>Chytridiomycota incertae sedis</taxon>
        <taxon>Monoblepharidomycetes</taxon>
        <taxon>Monoblepharidales</taxon>
        <taxon>Gonapodyaceae</taxon>
        <taxon>Gonapodya</taxon>
    </lineage>
</organism>
<feature type="compositionally biased region" description="Low complexity" evidence="2">
    <location>
        <begin position="292"/>
        <end position="303"/>
    </location>
</feature>